<sequence length="45" mass="5036">MLITERVPARSLAIARTRDMIRHLLECKEQSAYGGPTSMDMLSVS</sequence>
<organism evidence="1 2">
    <name type="scientific">Penicillium camemberti (strain FM 013)</name>
    <dbReference type="NCBI Taxonomy" id="1429867"/>
    <lineage>
        <taxon>Eukaryota</taxon>
        <taxon>Fungi</taxon>
        <taxon>Dikarya</taxon>
        <taxon>Ascomycota</taxon>
        <taxon>Pezizomycotina</taxon>
        <taxon>Eurotiomycetes</taxon>
        <taxon>Eurotiomycetidae</taxon>
        <taxon>Eurotiales</taxon>
        <taxon>Aspergillaceae</taxon>
        <taxon>Penicillium</taxon>
    </lineage>
</organism>
<dbReference type="Proteomes" id="UP000053732">
    <property type="component" value="Unassembled WGS sequence"/>
</dbReference>
<evidence type="ECO:0000313" key="2">
    <source>
        <dbReference type="Proteomes" id="UP000053732"/>
    </source>
</evidence>
<keyword evidence="2" id="KW-1185">Reference proteome</keyword>
<name>A0A0G4PXA0_PENC3</name>
<dbReference type="AlphaFoldDB" id="A0A0G4PXA0"/>
<reference evidence="1 2" key="1">
    <citation type="journal article" date="2014" name="Nat. Commun.">
        <title>Multiple recent horizontal transfers of a large genomic region in cheese making fungi.</title>
        <authorList>
            <person name="Cheeseman K."/>
            <person name="Ropars J."/>
            <person name="Renault P."/>
            <person name="Dupont J."/>
            <person name="Gouzy J."/>
            <person name="Branca A."/>
            <person name="Abraham A.L."/>
            <person name="Ceppi M."/>
            <person name="Conseiller E."/>
            <person name="Debuchy R."/>
            <person name="Malagnac F."/>
            <person name="Goarin A."/>
            <person name="Silar P."/>
            <person name="Lacoste S."/>
            <person name="Sallet E."/>
            <person name="Bensimon A."/>
            <person name="Giraud T."/>
            <person name="Brygoo Y."/>
        </authorList>
    </citation>
    <scope>NUCLEOTIDE SEQUENCE [LARGE SCALE GENOMIC DNA]</scope>
    <source>
        <strain evidence="2">FM 013</strain>
    </source>
</reference>
<proteinExistence type="predicted"/>
<dbReference type="EMBL" id="HG793200">
    <property type="protein sequence ID" value="CRL31005.1"/>
    <property type="molecule type" value="Genomic_DNA"/>
</dbReference>
<evidence type="ECO:0000313" key="1">
    <source>
        <dbReference type="EMBL" id="CRL31005.1"/>
    </source>
</evidence>
<accession>A0A0G4PXA0</accession>
<protein>
    <submittedName>
        <fullName evidence="1">Str. FM013</fullName>
    </submittedName>
</protein>
<gene>
    <name evidence="1" type="ORF">PCAMFM013_S067g000013</name>
</gene>